<proteinExistence type="predicted"/>
<evidence type="ECO:0000313" key="1">
    <source>
        <dbReference type="EMBL" id="KKL73967.1"/>
    </source>
</evidence>
<dbReference type="AlphaFoldDB" id="A0A0F9HFV3"/>
<dbReference type="EMBL" id="LAZR01024800">
    <property type="protein sequence ID" value="KKL73967.1"/>
    <property type="molecule type" value="Genomic_DNA"/>
</dbReference>
<name>A0A0F9HFV3_9ZZZZ</name>
<gene>
    <name evidence="1" type="ORF">LCGC14_2069610</name>
</gene>
<reference evidence="1" key="1">
    <citation type="journal article" date="2015" name="Nature">
        <title>Complex archaea that bridge the gap between prokaryotes and eukaryotes.</title>
        <authorList>
            <person name="Spang A."/>
            <person name="Saw J.H."/>
            <person name="Jorgensen S.L."/>
            <person name="Zaremba-Niedzwiedzka K."/>
            <person name="Martijn J."/>
            <person name="Lind A.E."/>
            <person name="van Eijk R."/>
            <person name="Schleper C."/>
            <person name="Guy L."/>
            <person name="Ettema T.J."/>
        </authorList>
    </citation>
    <scope>NUCLEOTIDE SEQUENCE</scope>
</reference>
<dbReference type="InterPro" id="IPR045565">
    <property type="entry name" value="Phage_capsid_2"/>
</dbReference>
<sequence>MTTAAYQRQYREEFIAGFEDRQSILRATCVQESNNKGNEAIFLVADSGSAAAQTRGADGLIVARADNLTPNTVTLREWHDLVRRTDFNIFASQGDARRIMQMTTMAVVNRKIDDLVIEQLDTATNDTGTAQTASLDLVVYARTILGNNFVDLSDEDNLFALITPGFEGYLMQIPEYSSADYIEVKPLTGPARRFRRWAGFNWMTHPRLTNSVGAGGTGTSEQCFFYHRDSMGCAVDKKGIMSPVGYDEEQGYSFSRVSIHMGAKKLQNSGIVMVKHDSSGYVAQ</sequence>
<evidence type="ECO:0008006" key="2">
    <source>
        <dbReference type="Google" id="ProtNLM"/>
    </source>
</evidence>
<dbReference type="Pfam" id="PF19821">
    <property type="entry name" value="Phage_capsid_2"/>
    <property type="match status" value="1"/>
</dbReference>
<protein>
    <recommendedName>
        <fullName evidence="2">Major capsid protein</fullName>
    </recommendedName>
</protein>
<organism evidence="1">
    <name type="scientific">marine sediment metagenome</name>
    <dbReference type="NCBI Taxonomy" id="412755"/>
    <lineage>
        <taxon>unclassified sequences</taxon>
        <taxon>metagenomes</taxon>
        <taxon>ecological metagenomes</taxon>
    </lineage>
</organism>
<accession>A0A0F9HFV3</accession>
<comment type="caution">
    <text evidence="1">The sequence shown here is derived from an EMBL/GenBank/DDBJ whole genome shotgun (WGS) entry which is preliminary data.</text>
</comment>